<organism evidence="8 9">
    <name type="scientific">Clostridium intestinale DSM 6191</name>
    <dbReference type="NCBI Taxonomy" id="1121320"/>
    <lineage>
        <taxon>Bacteria</taxon>
        <taxon>Bacillati</taxon>
        <taxon>Bacillota</taxon>
        <taxon>Clostridia</taxon>
        <taxon>Eubacteriales</taxon>
        <taxon>Clostridiaceae</taxon>
        <taxon>Clostridium</taxon>
    </lineage>
</organism>
<evidence type="ECO:0000313" key="8">
    <source>
        <dbReference type="EMBL" id="SHI22082.1"/>
    </source>
</evidence>
<evidence type="ECO:0000256" key="3">
    <source>
        <dbReference type="ARBA" id="ARBA00022692"/>
    </source>
</evidence>
<dbReference type="PANTHER" id="PTHR42948">
    <property type="entry name" value="TRANSPORTER"/>
    <property type="match status" value="1"/>
</dbReference>
<dbReference type="PANTHER" id="PTHR42948:SF1">
    <property type="entry name" value="TRANSPORTER"/>
    <property type="match status" value="1"/>
</dbReference>
<evidence type="ECO:0000256" key="2">
    <source>
        <dbReference type="ARBA" id="ARBA00022448"/>
    </source>
</evidence>
<feature type="transmembrane region" description="Helical" evidence="7">
    <location>
        <begin position="370"/>
        <end position="395"/>
    </location>
</feature>
<feature type="transmembrane region" description="Helical" evidence="7">
    <location>
        <begin position="410"/>
        <end position="427"/>
    </location>
</feature>
<comment type="similarity">
    <text evidence="6">Belongs to the sodium:neurotransmitter symporter (SNF) (TC 2.A.22) family.</text>
</comment>
<dbReference type="EMBL" id="FQXU01000008">
    <property type="protein sequence ID" value="SHI22082.1"/>
    <property type="molecule type" value="Genomic_DNA"/>
</dbReference>
<feature type="transmembrane region" description="Helical" evidence="7">
    <location>
        <begin position="43"/>
        <end position="67"/>
    </location>
</feature>
<proteinExistence type="inferred from homology"/>
<feature type="transmembrane region" description="Helical" evidence="7">
    <location>
        <begin position="284"/>
        <end position="303"/>
    </location>
</feature>
<dbReference type="GO" id="GO:0016020">
    <property type="term" value="C:membrane"/>
    <property type="evidence" value="ECO:0007669"/>
    <property type="project" value="UniProtKB-SubCell"/>
</dbReference>
<comment type="subcellular location">
    <subcellularLocation>
        <location evidence="1">Membrane</location>
        <topology evidence="1">Multi-pass membrane protein</topology>
    </subcellularLocation>
</comment>
<evidence type="ECO:0000256" key="5">
    <source>
        <dbReference type="ARBA" id="ARBA00023136"/>
    </source>
</evidence>
<dbReference type="AlphaFoldDB" id="A0A1M5ZD18"/>
<name>A0A1M5ZD18_9CLOT</name>
<dbReference type="NCBIfam" id="NF037979">
    <property type="entry name" value="Na_transp"/>
    <property type="match status" value="1"/>
</dbReference>
<gene>
    <name evidence="8" type="ORF">SAMN02745941_02806</name>
</gene>
<evidence type="ECO:0000256" key="7">
    <source>
        <dbReference type="SAM" id="Phobius"/>
    </source>
</evidence>
<dbReference type="RefSeq" id="WP_073020342.1">
    <property type="nucleotide sequence ID" value="NZ_FQXU01000008.1"/>
</dbReference>
<evidence type="ECO:0000256" key="1">
    <source>
        <dbReference type="ARBA" id="ARBA00004141"/>
    </source>
</evidence>
<dbReference type="SUPFAM" id="SSF161070">
    <property type="entry name" value="SNF-like"/>
    <property type="match status" value="1"/>
</dbReference>
<protein>
    <recommendedName>
        <fullName evidence="6">Transporter</fullName>
    </recommendedName>
</protein>
<feature type="transmembrane region" description="Helical" evidence="7">
    <location>
        <begin position="236"/>
        <end position="263"/>
    </location>
</feature>
<keyword evidence="5 7" id="KW-0472">Membrane</keyword>
<keyword evidence="2 6" id="KW-0813">Transport</keyword>
<dbReference type="CDD" id="cd10336">
    <property type="entry name" value="SLC6sbd_Tyt1-Like"/>
    <property type="match status" value="1"/>
</dbReference>
<dbReference type="PROSITE" id="PS00610">
    <property type="entry name" value="NA_NEUROTRAN_SYMP_1"/>
    <property type="match status" value="1"/>
</dbReference>
<keyword evidence="4 7" id="KW-1133">Transmembrane helix</keyword>
<evidence type="ECO:0000256" key="4">
    <source>
        <dbReference type="ARBA" id="ARBA00022989"/>
    </source>
</evidence>
<accession>A0A1M5ZD18</accession>
<feature type="transmembrane region" description="Helical" evidence="7">
    <location>
        <begin position="323"/>
        <end position="349"/>
    </location>
</feature>
<keyword evidence="6" id="KW-0769">Symport</keyword>
<evidence type="ECO:0000256" key="6">
    <source>
        <dbReference type="RuleBase" id="RU003732"/>
    </source>
</evidence>
<dbReference type="GO" id="GO:0015293">
    <property type="term" value="F:symporter activity"/>
    <property type="evidence" value="ECO:0007669"/>
    <property type="project" value="UniProtKB-KW"/>
</dbReference>
<feature type="transmembrane region" description="Helical" evidence="7">
    <location>
        <begin position="196"/>
        <end position="216"/>
    </location>
</feature>
<sequence>MENKGKKEGFSSSLGVFFATLSGAIGLGNIWKFPYVTGANGGAAFILIYFIFVLLLGIPLMLSEFYIGRSTKRNPFGSIGAIEESNYHNFKFNFLNKIRKSGIFKLIGWLGVTTAAFIMFYYSAVAGWVYEYLFKAIKGDFSPLKNLTGEEAVKFTSDTFNNSVNGTYTPMIWQLVVLIVVSIVLVAGVKNGIEKVTKVLMPLFLLLILLCDIRSLTLSKAGEGLSFLFTPDFSKVTAGTLLTALGLAFFKLALAMGILIVYSNYYKKDTNLMGNSVKVAISDTVISLMAGVAIFPVVFEFGISPSSGPSLLFKSIPLAFAQLPFGNGLLAIFFLLTAIAATTAMISLVEAPVRMFMEEFNMSRIKSVGITSTIIFIIGAITVHPKSIFGAVLIGNKNFFDLFGFLTDNVMMPFAALLTAIFIGYFIKKDSFKQELTNYGQLNKNVKYLPYLRVCLRYIIPILITVIFLNSIGVFN</sequence>
<feature type="transmembrane region" description="Helical" evidence="7">
    <location>
        <begin position="106"/>
        <end position="130"/>
    </location>
</feature>
<feature type="transmembrane region" description="Helical" evidence="7">
    <location>
        <begin position="12"/>
        <end position="31"/>
    </location>
</feature>
<dbReference type="InterPro" id="IPR000175">
    <property type="entry name" value="Na/ntran_symport"/>
</dbReference>
<dbReference type="InterPro" id="IPR047218">
    <property type="entry name" value="YocR/YhdH-like"/>
</dbReference>
<reference evidence="8 9" key="1">
    <citation type="submission" date="2016-11" db="EMBL/GenBank/DDBJ databases">
        <authorList>
            <person name="Jaros S."/>
            <person name="Januszkiewicz K."/>
            <person name="Wedrychowicz H."/>
        </authorList>
    </citation>
    <scope>NUCLEOTIDE SEQUENCE [LARGE SCALE GENOMIC DNA]</scope>
    <source>
        <strain evidence="8 9">DSM 6191</strain>
    </source>
</reference>
<dbReference type="PRINTS" id="PR00176">
    <property type="entry name" value="NANEUSMPORT"/>
</dbReference>
<feature type="transmembrane region" description="Helical" evidence="7">
    <location>
        <begin position="171"/>
        <end position="189"/>
    </location>
</feature>
<evidence type="ECO:0000313" key="9">
    <source>
        <dbReference type="Proteomes" id="UP000184241"/>
    </source>
</evidence>
<feature type="transmembrane region" description="Helical" evidence="7">
    <location>
        <begin position="448"/>
        <end position="469"/>
    </location>
</feature>
<dbReference type="Pfam" id="PF00209">
    <property type="entry name" value="SNF"/>
    <property type="match status" value="2"/>
</dbReference>
<dbReference type="Proteomes" id="UP000184241">
    <property type="component" value="Unassembled WGS sequence"/>
</dbReference>
<keyword evidence="3 6" id="KW-0812">Transmembrane</keyword>
<dbReference type="InterPro" id="IPR037272">
    <property type="entry name" value="SNS_sf"/>
</dbReference>
<dbReference type="PROSITE" id="PS50267">
    <property type="entry name" value="NA_NEUROTRAN_SYMP_3"/>
    <property type="match status" value="1"/>
</dbReference>